<dbReference type="InterPro" id="IPR011990">
    <property type="entry name" value="TPR-like_helical_dom_sf"/>
</dbReference>
<sequence length="163" mass="18569">MKLIHGVLLVALGLTCFDAAAQKRTKENIWAMEYNNTLNNGLSALNAGKHEKAFELLSESANWGNKTAQFYLAEMYFNGLHVEQDYQVGWLWLNVAMEQKTAKWRTFYDRVEKALPTEFIQAMEPLVAEHIATYGADAKDLKCRSQSATGSNIREVICEKRLY</sequence>
<comment type="caution">
    <text evidence="2">The sequence shown here is derived from an EMBL/GenBank/DDBJ whole genome shotgun (WGS) entry which is preliminary data.</text>
</comment>
<protein>
    <submittedName>
        <fullName evidence="2">Sel1 repeat family protein</fullName>
    </submittedName>
</protein>
<dbReference type="RefSeq" id="WP_169211680.1">
    <property type="nucleotide sequence ID" value="NZ_JAATNW010000007.1"/>
</dbReference>
<evidence type="ECO:0000313" key="2">
    <source>
        <dbReference type="EMBL" id="NMH61127.1"/>
    </source>
</evidence>
<dbReference type="EMBL" id="JAATNW010000007">
    <property type="protein sequence ID" value="NMH61127.1"/>
    <property type="molecule type" value="Genomic_DNA"/>
</dbReference>
<accession>A0ABX1R3W1</accession>
<name>A0ABX1R3W1_9ALTE</name>
<dbReference type="SUPFAM" id="SSF81901">
    <property type="entry name" value="HCP-like"/>
    <property type="match status" value="1"/>
</dbReference>
<evidence type="ECO:0000256" key="1">
    <source>
        <dbReference type="SAM" id="SignalP"/>
    </source>
</evidence>
<organism evidence="2 3">
    <name type="scientific">Alteromonas ponticola</name>
    <dbReference type="NCBI Taxonomy" id="2720613"/>
    <lineage>
        <taxon>Bacteria</taxon>
        <taxon>Pseudomonadati</taxon>
        <taxon>Pseudomonadota</taxon>
        <taxon>Gammaproteobacteria</taxon>
        <taxon>Alteromonadales</taxon>
        <taxon>Alteromonadaceae</taxon>
        <taxon>Alteromonas/Salinimonas group</taxon>
        <taxon>Alteromonas</taxon>
    </lineage>
</organism>
<evidence type="ECO:0000313" key="3">
    <source>
        <dbReference type="Proteomes" id="UP000709336"/>
    </source>
</evidence>
<reference evidence="2 3" key="1">
    <citation type="submission" date="2020-03" db="EMBL/GenBank/DDBJ databases">
        <title>Alteromonas ponticola sp. nov., isolated from seawater.</title>
        <authorList>
            <person name="Yoon J.-H."/>
            <person name="Kim Y.-O."/>
        </authorList>
    </citation>
    <scope>NUCLEOTIDE SEQUENCE [LARGE SCALE GENOMIC DNA]</scope>
    <source>
        <strain evidence="2 3">MYP5</strain>
    </source>
</reference>
<feature type="signal peptide" evidence="1">
    <location>
        <begin position="1"/>
        <end position="21"/>
    </location>
</feature>
<keyword evidence="1" id="KW-0732">Signal</keyword>
<gene>
    <name evidence="2" type="ORF">HCJ96_13930</name>
</gene>
<dbReference type="Proteomes" id="UP000709336">
    <property type="component" value="Unassembled WGS sequence"/>
</dbReference>
<feature type="chain" id="PRO_5047150898" evidence="1">
    <location>
        <begin position="22"/>
        <end position="163"/>
    </location>
</feature>
<keyword evidence="3" id="KW-1185">Reference proteome</keyword>
<proteinExistence type="predicted"/>
<dbReference type="Gene3D" id="1.25.40.10">
    <property type="entry name" value="Tetratricopeptide repeat domain"/>
    <property type="match status" value="1"/>
</dbReference>